<reference evidence="2" key="1">
    <citation type="submission" date="2025-08" db="UniProtKB">
        <authorList>
            <consortium name="RefSeq"/>
        </authorList>
    </citation>
    <scope>IDENTIFICATION</scope>
</reference>
<accession>A0AC58N225</accession>
<dbReference type="RefSeq" id="XP_073935711.1">
    <property type="nucleotide sequence ID" value="XM_074079610.1"/>
</dbReference>
<dbReference type="Proteomes" id="UP001732720">
    <property type="component" value="Chromosome 7"/>
</dbReference>
<proteinExistence type="predicted"/>
<gene>
    <name evidence="2" type="primary">LOC109698161</name>
</gene>
<name>A0AC58N225_CASCN</name>
<sequence length="306" mass="30521">MTLQEYQGLAGPRTLHLNSHGALPPLSSPGRCGTRCEALGSQAVCKQASPASLRDAHAGPGGGSQARLRPGQTPLHTPGRAGIQAPRGLPGRAGPSRSPRASGLPRDAGKEGPKHQSNAVDTAAAAAAGRAVRPARGQPPGPPGGRRRFGMAGGGGGRPGAESLLLLLRRAPARPQDPPRSLAVLRGLWSLRQRRLRPRVRPAASAPGPPHLRGTRGAPRSQAGDSGCGGTTEVLQTGSLGEASSSVAVAAPATRAAGPQRPLDPTSGYGAGTAAAALGTSGRERLGARPGGGGAPARPAQPAARP</sequence>
<protein>
    <submittedName>
        <fullName evidence="2">Uncharacterized protein</fullName>
    </submittedName>
</protein>
<keyword evidence="1" id="KW-1185">Reference proteome</keyword>
<evidence type="ECO:0000313" key="1">
    <source>
        <dbReference type="Proteomes" id="UP001732720"/>
    </source>
</evidence>
<organism evidence="1 2">
    <name type="scientific">Castor canadensis</name>
    <name type="common">American beaver</name>
    <dbReference type="NCBI Taxonomy" id="51338"/>
    <lineage>
        <taxon>Eukaryota</taxon>
        <taxon>Metazoa</taxon>
        <taxon>Chordata</taxon>
        <taxon>Craniata</taxon>
        <taxon>Vertebrata</taxon>
        <taxon>Euteleostomi</taxon>
        <taxon>Mammalia</taxon>
        <taxon>Eutheria</taxon>
        <taxon>Euarchontoglires</taxon>
        <taxon>Glires</taxon>
        <taxon>Rodentia</taxon>
        <taxon>Castorimorpha</taxon>
        <taxon>Castoridae</taxon>
        <taxon>Castor</taxon>
    </lineage>
</organism>
<evidence type="ECO:0000313" key="2">
    <source>
        <dbReference type="RefSeq" id="XP_073935711.1"/>
    </source>
</evidence>